<keyword evidence="12 25" id="KW-0378">Hydrolase</keyword>
<dbReference type="CDD" id="cd09601">
    <property type="entry name" value="M1_APN-Q_like"/>
    <property type="match status" value="1"/>
</dbReference>
<feature type="transmembrane region" description="Helical" evidence="25">
    <location>
        <begin position="12"/>
        <end position="33"/>
    </location>
</feature>
<dbReference type="Pfam" id="PF11838">
    <property type="entry name" value="ERAP1_C"/>
    <property type="match status" value="1"/>
</dbReference>
<feature type="binding site" evidence="23">
    <location>
        <position position="407"/>
    </location>
    <ligand>
        <name>Zn(2+)</name>
        <dbReference type="ChEBI" id="CHEBI:29105"/>
        <note>catalytic</note>
    </ligand>
</feature>
<evidence type="ECO:0000256" key="15">
    <source>
        <dbReference type="ARBA" id="ARBA00022968"/>
    </source>
</evidence>
<dbReference type="InterPro" id="IPR014782">
    <property type="entry name" value="Peptidase_M1_dom"/>
</dbReference>
<proteinExistence type="inferred from homology"/>
<dbReference type="GO" id="GO:0043171">
    <property type="term" value="P:peptide catabolic process"/>
    <property type="evidence" value="ECO:0007669"/>
    <property type="project" value="TreeGrafter"/>
</dbReference>
<protein>
    <recommendedName>
        <fullName evidence="25">Aminopeptidase</fullName>
        <ecNumber evidence="25">3.4.11.-</ecNumber>
    </recommendedName>
</protein>
<evidence type="ECO:0000256" key="17">
    <source>
        <dbReference type="ARBA" id="ARBA00023049"/>
    </source>
</evidence>
<feature type="domain" description="ERAP1-like C-terminal" evidence="28">
    <location>
        <begin position="634"/>
        <end position="954"/>
    </location>
</feature>
<evidence type="ECO:0000313" key="31">
    <source>
        <dbReference type="Proteomes" id="UP000594454"/>
    </source>
</evidence>
<dbReference type="EC" id="3.4.11.-" evidence="25"/>
<dbReference type="FunFam" id="2.60.40.1910:FF:000003">
    <property type="entry name" value="Aminopeptidase"/>
    <property type="match status" value="1"/>
</dbReference>
<dbReference type="InterPro" id="IPR045357">
    <property type="entry name" value="Aminopeptidase_N-like_N"/>
</dbReference>
<dbReference type="OrthoDB" id="510539at2759"/>
<dbReference type="GO" id="GO:0042277">
    <property type="term" value="F:peptide binding"/>
    <property type="evidence" value="ECO:0007669"/>
    <property type="project" value="TreeGrafter"/>
</dbReference>
<dbReference type="Gene3D" id="2.60.40.1910">
    <property type="match status" value="1"/>
</dbReference>
<evidence type="ECO:0000256" key="16">
    <source>
        <dbReference type="ARBA" id="ARBA00022989"/>
    </source>
</evidence>
<dbReference type="FunFam" id="1.10.390.10:FF:000016">
    <property type="entry name" value="Glutamyl aminopeptidase"/>
    <property type="match status" value="1"/>
</dbReference>
<evidence type="ECO:0000256" key="1">
    <source>
        <dbReference type="ARBA" id="ARBA00001703"/>
    </source>
</evidence>
<keyword evidence="11 23" id="KW-0479">Metal-binding</keyword>
<evidence type="ECO:0000256" key="25">
    <source>
        <dbReference type="RuleBase" id="RU364040"/>
    </source>
</evidence>
<dbReference type="PRINTS" id="PR00756">
    <property type="entry name" value="ALADIPTASE"/>
</dbReference>
<comment type="subcellular location">
    <subcellularLocation>
        <location evidence="3">Cell membrane</location>
        <topology evidence="3">Lipid-anchor</topology>
        <topology evidence="3">GPI-anchor</topology>
    </subcellularLocation>
    <subcellularLocation>
        <location evidence="2">Cell membrane</location>
        <topology evidence="2">Single-pass type II membrane protein</topology>
    </subcellularLocation>
</comment>
<dbReference type="OMA" id="WNVWSQF"/>
<evidence type="ECO:0000256" key="4">
    <source>
        <dbReference type="ARBA" id="ARBA00010136"/>
    </source>
</evidence>
<comment type="catalytic activity">
    <reaction evidence="1">
        <text>Release of N-terminal glutamate (and to a lesser extent aspartate) from a peptide.</text>
        <dbReference type="EC" id="3.4.11.7"/>
    </reaction>
</comment>
<feature type="binding site" evidence="23">
    <location>
        <position position="403"/>
    </location>
    <ligand>
        <name>Zn(2+)</name>
        <dbReference type="ChEBI" id="CHEBI:29105"/>
        <note>catalytic</note>
    </ligand>
</feature>
<evidence type="ECO:0000256" key="8">
    <source>
        <dbReference type="ARBA" id="ARBA00022622"/>
    </source>
</evidence>
<dbReference type="SUPFAM" id="SSF55486">
    <property type="entry name" value="Metalloproteases ('zincins'), catalytic domain"/>
    <property type="match status" value="1"/>
</dbReference>
<evidence type="ECO:0000256" key="23">
    <source>
        <dbReference type="PIRSR" id="PIRSR634016-3"/>
    </source>
</evidence>
<keyword evidence="14" id="KW-0106">Calcium</keyword>
<evidence type="ECO:0000313" key="30">
    <source>
        <dbReference type="EMBL" id="CAD7084083.1"/>
    </source>
</evidence>
<evidence type="ECO:0000256" key="13">
    <source>
        <dbReference type="ARBA" id="ARBA00022833"/>
    </source>
</evidence>
<dbReference type="GO" id="GO:0008270">
    <property type="term" value="F:zinc ion binding"/>
    <property type="evidence" value="ECO:0007669"/>
    <property type="project" value="UniProtKB-UniRule"/>
</dbReference>
<keyword evidence="17 25" id="KW-0482">Metalloprotease</keyword>
<feature type="region of interest" description="Disordered" evidence="26">
    <location>
        <begin position="62"/>
        <end position="84"/>
    </location>
</feature>
<evidence type="ECO:0000259" key="29">
    <source>
        <dbReference type="Pfam" id="PF17900"/>
    </source>
</evidence>
<evidence type="ECO:0000259" key="28">
    <source>
        <dbReference type="Pfam" id="PF11838"/>
    </source>
</evidence>
<dbReference type="Proteomes" id="UP000594454">
    <property type="component" value="Chromosome 3"/>
</dbReference>
<keyword evidence="10 25" id="KW-0812">Transmembrane</keyword>
<evidence type="ECO:0000256" key="12">
    <source>
        <dbReference type="ARBA" id="ARBA00022801"/>
    </source>
</evidence>
<evidence type="ECO:0000256" key="18">
    <source>
        <dbReference type="ARBA" id="ARBA00023136"/>
    </source>
</evidence>
<dbReference type="GO" id="GO:0005615">
    <property type="term" value="C:extracellular space"/>
    <property type="evidence" value="ECO:0007669"/>
    <property type="project" value="TreeGrafter"/>
</dbReference>
<keyword evidence="18 25" id="KW-0472">Membrane</keyword>
<feature type="binding site" evidence="23">
    <location>
        <position position="426"/>
    </location>
    <ligand>
        <name>Zn(2+)</name>
        <dbReference type="ChEBI" id="CHEBI:29105"/>
        <note>catalytic</note>
    </ligand>
</feature>
<dbReference type="PANTHER" id="PTHR11533">
    <property type="entry name" value="PROTEASE M1 ZINC METALLOPROTEASE"/>
    <property type="match status" value="1"/>
</dbReference>
<accession>A0A7R8UQ89</accession>
<dbReference type="InterPro" id="IPR024571">
    <property type="entry name" value="ERAP1-like_C_dom"/>
</dbReference>
<dbReference type="InterPro" id="IPR034016">
    <property type="entry name" value="M1_APN-typ"/>
</dbReference>
<evidence type="ECO:0000256" key="22">
    <source>
        <dbReference type="PIRSR" id="PIRSR634016-1"/>
    </source>
</evidence>
<evidence type="ECO:0000256" key="19">
    <source>
        <dbReference type="ARBA" id="ARBA00023157"/>
    </source>
</evidence>
<evidence type="ECO:0000256" key="6">
    <source>
        <dbReference type="ARBA" id="ARBA00022438"/>
    </source>
</evidence>
<evidence type="ECO:0000256" key="2">
    <source>
        <dbReference type="ARBA" id="ARBA00004401"/>
    </source>
</evidence>
<evidence type="ECO:0000256" key="14">
    <source>
        <dbReference type="ARBA" id="ARBA00022837"/>
    </source>
</evidence>
<keyword evidence="15" id="KW-0735">Signal-anchor</keyword>
<keyword evidence="31" id="KW-1185">Reference proteome</keyword>
<comment type="subunit">
    <text evidence="5">Homodimer; disulfide-linked.</text>
</comment>
<dbReference type="InterPro" id="IPR027268">
    <property type="entry name" value="Peptidase_M4/M1_CTD_sf"/>
</dbReference>
<keyword evidence="7" id="KW-1003">Cell membrane</keyword>
<dbReference type="GO" id="GO:0098552">
    <property type="term" value="C:side of membrane"/>
    <property type="evidence" value="ECO:0007669"/>
    <property type="project" value="UniProtKB-KW"/>
</dbReference>
<dbReference type="GO" id="GO:0070006">
    <property type="term" value="F:metalloaminopeptidase activity"/>
    <property type="evidence" value="ECO:0007669"/>
    <property type="project" value="TreeGrafter"/>
</dbReference>
<keyword evidence="20" id="KW-0325">Glycoprotein</keyword>
<dbReference type="FunFam" id="1.25.50.20:FF:000001">
    <property type="entry name" value="Aminopeptidase"/>
    <property type="match status" value="1"/>
</dbReference>
<evidence type="ECO:0000256" key="21">
    <source>
        <dbReference type="ARBA" id="ARBA00023288"/>
    </source>
</evidence>
<dbReference type="Pfam" id="PF01433">
    <property type="entry name" value="Peptidase_M1"/>
    <property type="match status" value="1"/>
</dbReference>
<evidence type="ECO:0000256" key="11">
    <source>
        <dbReference type="ARBA" id="ARBA00022723"/>
    </source>
</evidence>
<feature type="domain" description="Aminopeptidase N-like N-terminal" evidence="29">
    <location>
        <begin position="101"/>
        <end position="292"/>
    </location>
</feature>
<feature type="active site" description="Proton acceptor" evidence="22">
    <location>
        <position position="404"/>
    </location>
</feature>
<keyword evidence="19" id="KW-1015">Disulfide bond</keyword>
<dbReference type="Gene3D" id="1.10.390.10">
    <property type="entry name" value="Neutral Protease Domain 2"/>
    <property type="match status" value="1"/>
</dbReference>
<keyword evidence="8" id="KW-0336">GPI-anchor</keyword>
<feature type="domain" description="Peptidase M1 membrane alanine aminopeptidase" evidence="27">
    <location>
        <begin position="331"/>
        <end position="549"/>
    </location>
</feature>
<gene>
    <name evidence="30" type="ORF">HERILL_LOCUS6997</name>
</gene>
<feature type="site" description="Transition state stabilizer" evidence="24">
    <location>
        <position position="489"/>
    </location>
</feature>
<evidence type="ECO:0000256" key="7">
    <source>
        <dbReference type="ARBA" id="ARBA00022475"/>
    </source>
</evidence>
<dbReference type="Gene3D" id="1.25.50.20">
    <property type="match status" value="1"/>
</dbReference>
<dbReference type="AlphaFoldDB" id="A0A7R8UQ89"/>
<evidence type="ECO:0000259" key="27">
    <source>
        <dbReference type="Pfam" id="PF01433"/>
    </source>
</evidence>
<keyword evidence="21" id="KW-0449">Lipoprotein</keyword>
<dbReference type="PANTHER" id="PTHR11533:SF276">
    <property type="entry name" value="GLUTAMYL AMINOPEPTIDASE"/>
    <property type="match status" value="1"/>
</dbReference>
<dbReference type="InterPro" id="IPR042097">
    <property type="entry name" value="Aminopeptidase_N-like_N_sf"/>
</dbReference>
<keyword evidence="6 25" id="KW-0031">Aminopeptidase</keyword>
<keyword evidence="13 23" id="KW-0862">Zinc</keyword>
<keyword evidence="9 25" id="KW-0645">Protease</keyword>
<dbReference type="FunFam" id="2.60.40.1730:FF:000012">
    <property type="entry name" value="Aminopeptidase N"/>
    <property type="match status" value="1"/>
</dbReference>
<comment type="cofactor">
    <cofactor evidence="23 25">
        <name>Zn(2+)</name>
        <dbReference type="ChEBI" id="CHEBI:29105"/>
    </cofactor>
    <text evidence="23 25">Binds 1 zinc ion per subunit.</text>
</comment>
<evidence type="ECO:0000256" key="26">
    <source>
        <dbReference type="SAM" id="MobiDB-lite"/>
    </source>
</evidence>
<dbReference type="InterPro" id="IPR001930">
    <property type="entry name" value="Peptidase_M1"/>
</dbReference>
<dbReference type="GO" id="GO:0005886">
    <property type="term" value="C:plasma membrane"/>
    <property type="evidence" value="ECO:0007669"/>
    <property type="project" value="UniProtKB-SubCell"/>
</dbReference>
<evidence type="ECO:0000256" key="24">
    <source>
        <dbReference type="PIRSR" id="PIRSR634016-4"/>
    </source>
</evidence>
<sequence length="977" mass="110732">MFFGLSALGAKLVFVALGLTTTAFVISTIVVAVEKADLQDDLDACRNELLISTTTTTTTVATTSSSSTASVTTPPTTATPEVTETTPAPEIDYRLPGNIIPDVYDLHLNPNLESGEFTGQQTITINVLEATNEIILHSNGLTILEVAVAEGPGESLEHANKLEVIFKLDTVREFLIVFVRETLKKDEVYTLDVKFEGVMLGKIVGLYSSSYSKPDGSKKWIATSKFEPTYARQAFPCFDEPAMKAKFKVTLYHPKTDDYHALSNMNILETTDYDDNTMMTVFAQSVPMSTYLSCFIVSDFEFMSKPIIAEFGNDFEMKVYATPDQLEKVEFALDAGVGVTQYYISYFQIEYPLPKLDMVAIPDFVSGAMEHWGLVTFRETALLYHKDISSAINKQRIGSTVAHELAHMWFGNLVTMKWWNDLWLNEGFATYISYKGLNAVYPEWGMLDQFLTSDLHDVLKIDATLASHPIVQTVENPDQITELFDTITYSKGASIIRMLESFVGGEIFKQGVTNYLKKFSFSNAVTDDFLTEIAALVSEVDVKHVMETFTLQMGVPVVEVKKISNTQYKLTQKRFFSNPSDEQGSYEDSPFNYRWYIPITYFTNENKDAVETVWFDNKDTELIISNGLSSTTEWVKFNKDQMGYYRVNYEDTVWQDLARALDTNIDVMSPSDRGHLLNDVYALADATQLSYDIAFDFMDYLQHETEFVPWTIASSALITLRNRLRRVDYYQTYLSFAQGLLAEIYGTVGWVPDEGNHLKNRLRIVILEAACALGYEPCLAEAVRRFDEWIAEPSNRPAPDIRTIVYSYGIAATENEATWNKVWELFLSETDANEKAKLMSALAMSKMPFILQKYIDLAWEESNVRSQDYFSCIQSIAANPIGETLVWDYVREKWPALVDRFGLNERYLGRMIPSITGRFASQIKLDEMQTFFEKYPEAGAGAAARKQAIETVRNNIQWLEGNKEIIGQWLKNRPTEE</sequence>
<evidence type="ECO:0000256" key="3">
    <source>
        <dbReference type="ARBA" id="ARBA00004609"/>
    </source>
</evidence>
<keyword evidence="16 25" id="KW-1133">Transmembrane helix</keyword>
<name>A0A7R8UQ89_HERIL</name>
<evidence type="ECO:0000256" key="10">
    <source>
        <dbReference type="ARBA" id="ARBA00022692"/>
    </source>
</evidence>
<evidence type="ECO:0000256" key="9">
    <source>
        <dbReference type="ARBA" id="ARBA00022670"/>
    </source>
</evidence>
<organism evidence="30 31">
    <name type="scientific">Hermetia illucens</name>
    <name type="common">Black soldier fly</name>
    <dbReference type="NCBI Taxonomy" id="343691"/>
    <lineage>
        <taxon>Eukaryota</taxon>
        <taxon>Metazoa</taxon>
        <taxon>Ecdysozoa</taxon>
        <taxon>Arthropoda</taxon>
        <taxon>Hexapoda</taxon>
        <taxon>Insecta</taxon>
        <taxon>Pterygota</taxon>
        <taxon>Neoptera</taxon>
        <taxon>Endopterygota</taxon>
        <taxon>Diptera</taxon>
        <taxon>Brachycera</taxon>
        <taxon>Stratiomyomorpha</taxon>
        <taxon>Stratiomyidae</taxon>
        <taxon>Hermetiinae</taxon>
        <taxon>Hermetia</taxon>
    </lineage>
</organism>
<dbReference type="GO" id="GO:0004230">
    <property type="term" value="F:glutamyl aminopeptidase activity"/>
    <property type="evidence" value="ECO:0007669"/>
    <property type="project" value="UniProtKB-EC"/>
</dbReference>
<dbReference type="GO" id="GO:0006508">
    <property type="term" value="P:proteolysis"/>
    <property type="evidence" value="ECO:0007669"/>
    <property type="project" value="UniProtKB-KW"/>
</dbReference>
<dbReference type="Pfam" id="PF17900">
    <property type="entry name" value="Peptidase_M1_N"/>
    <property type="match status" value="1"/>
</dbReference>
<reference evidence="30 31" key="1">
    <citation type="submission" date="2020-11" db="EMBL/GenBank/DDBJ databases">
        <authorList>
            <person name="Wallbank WR R."/>
            <person name="Pardo Diaz C."/>
            <person name="Kozak K."/>
            <person name="Martin S."/>
            <person name="Jiggins C."/>
            <person name="Moest M."/>
            <person name="Warren A I."/>
            <person name="Generalovic N T."/>
            <person name="Byers J.R.P. K."/>
            <person name="Montejo-Kovacevich G."/>
            <person name="Yen C E."/>
        </authorList>
    </citation>
    <scope>NUCLEOTIDE SEQUENCE [LARGE SCALE GENOMIC DNA]</scope>
</reference>
<dbReference type="Gene3D" id="2.60.40.1730">
    <property type="entry name" value="tricorn interacting facor f3 domain"/>
    <property type="match status" value="1"/>
</dbReference>
<dbReference type="GO" id="GO:0005737">
    <property type="term" value="C:cytoplasm"/>
    <property type="evidence" value="ECO:0007669"/>
    <property type="project" value="TreeGrafter"/>
</dbReference>
<evidence type="ECO:0000256" key="20">
    <source>
        <dbReference type="ARBA" id="ARBA00023180"/>
    </source>
</evidence>
<comment type="similarity">
    <text evidence="4 25">Belongs to the peptidase M1 family.</text>
</comment>
<dbReference type="EMBL" id="LR899011">
    <property type="protein sequence ID" value="CAD7084083.1"/>
    <property type="molecule type" value="Genomic_DNA"/>
</dbReference>
<dbReference type="InterPro" id="IPR050344">
    <property type="entry name" value="Peptidase_M1_aminopeptidases"/>
</dbReference>
<evidence type="ECO:0000256" key="5">
    <source>
        <dbReference type="ARBA" id="ARBA00011748"/>
    </source>
</evidence>
<dbReference type="SUPFAM" id="SSF63737">
    <property type="entry name" value="Leukotriene A4 hydrolase N-terminal domain"/>
    <property type="match status" value="1"/>
</dbReference>